<evidence type="ECO:0000259" key="7">
    <source>
        <dbReference type="Pfam" id="PF01521"/>
    </source>
</evidence>
<keyword evidence="5" id="KW-0408">Iron</keyword>
<evidence type="ECO:0000256" key="3">
    <source>
        <dbReference type="ARBA" id="ARBA00014591"/>
    </source>
</evidence>
<keyword evidence="4" id="KW-0479">Metal-binding</keyword>
<dbReference type="InterPro" id="IPR035903">
    <property type="entry name" value="HesB-like_dom_sf"/>
</dbReference>
<proteinExistence type="inferred from homology"/>
<dbReference type="InterPro" id="IPR016092">
    <property type="entry name" value="ATAP"/>
</dbReference>
<evidence type="ECO:0000256" key="6">
    <source>
        <dbReference type="ARBA" id="ARBA00032050"/>
    </source>
</evidence>
<protein>
    <recommendedName>
        <fullName evidence="3">Iron-binding protein IscA</fullName>
    </recommendedName>
    <alternativeName>
        <fullName evidence="6">Iron-sulfur cluster assembly protein</fullName>
    </alternativeName>
</protein>
<dbReference type="GO" id="GO:0046872">
    <property type="term" value="F:metal ion binding"/>
    <property type="evidence" value="ECO:0007669"/>
    <property type="project" value="UniProtKB-KW"/>
</dbReference>
<dbReference type="NCBIfam" id="TIGR02011">
    <property type="entry name" value="IscA"/>
    <property type="match status" value="1"/>
</dbReference>
<dbReference type="NCBIfam" id="TIGR00049">
    <property type="entry name" value="iron-sulfur cluster assembly accessory protein"/>
    <property type="match status" value="1"/>
</dbReference>
<dbReference type="GO" id="GO:0016226">
    <property type="term" value="P:iron-sulfur cluster assembly"/>
    <property type="evidence" value="ECO:0007669"/>
    <property type="project" value="InterPro"/>
</dbReference>
<accession>A0A382C099</accession>
<dbReference type="SUPFAM" id="SSF89360">
    <property type="entry name" value="HesB-like domain"/>
    <property type="match status" value="1"/>
</dbReference>
<evidence type="ECO:0000256" key="4">
    <source>
        <dbReference type="ARBA" id="ARBA00022723"/>
    </source>
</evidence>
<comment type="cofactor">
    <cofactor evidence="1">
        <name>Fe cation</name>
        <dbReference type="ChEBI" id="CHEBI:24875"/>
    </cofactor>
</comment>
<dbReference type="InterPro" id="IPR050322">
    <property type="entry name" value="Fe-S_cluster_asmbl/transfer"/>
</dbReference>
<dbReference type="Pfam" id="PF01521">
    <property type="entry name" value="Fe-S_biosyn"/>
    <property type="match status" value="1"/>
</dbReference>
<dbReference type="GO" id="GO:0051537">
    <property type="term" value="F:2 iron, 2 sulfur cluster binding"/>
    <property type="evidence" value="ECO:0007669"/>
    <property type="project" value="TreeGrafter"/>
</dbReference>
<dbReference type="EMBL" id="UINC01032136">
    <property type="protein sequence ID" value="SVB19294.1"/>
    <property type="molecule type" value="Genomic_DNA"/>
</dbReference>
<dbReference type="InterPro" id="IPR017870">
    <property type="entry name" value="FeS_cluster_insertion_CS"/>
</dbReference>
<dbReference type="FunFam" id="2.60.300.12:FF:000001">
    <property type="entry name" value="Iron-binding protein IscA"/>
    <property type="match status" value="1"/>
</dbReference>
<feature type="domain" description="Core" evidence="7">
    <location>
        <begin position="1"/>
        <end position="103"/>
    </location>
</feature>
<dbReference type="PANTHER" id="PTHR10072">
    <property type="entry name" value="IRON-SULFUR CLUSTER ASSEMBLY PROTEIN"/>
    <property type="match status" value="1"/>
</dbReference>
<evidence type="ECO:0000313" key="8">
    <source>
        <dbReference type="EMBL" id="SVB19294.1"/>
    </source>
</evidence>
<comment type="similarity">
    <text evidence="2">Belongs to the HesB/IscA family.</text>
</comment>
<evidence type="ECO:0000256" key="2">
    <source>
        <dbReference type="ARBA" id="ARBA00006718"/>
    </source>
</evidence>
<dbReference type="AlphaFoldDB" id="A0A382C099"/>
<organism evidence="8">
    <name type="scientific">marine metagenome</name>
    <dbReference type="NCBI Taxonomy" id="408172"/>
    <lineage>
        <taxon>unclassified sequences</taxon>
        <taxon>metagenomes</taxon>
        <taxon>ecological metagenomes</taxon>
    </lineage>
</organism>
<dbReference type="PROSITE" id="PS01152">
    <property type="entry name" value="HESB"/>
    <property type="match status" value="1"/>
</dbReference>
<evidence type="ECO:0000256" key="5">
    <source>
        <dbReference type="ARBA" id="ARBA00023004"/>
    </source>
</evidence>
<evidence type="ECO:0000256" key="1">
    <source>
        <dbReference type="ARBA" id="ARBA00001962"/>
    </source>
</evidence>
<dbReference type="Gene3D" id="2.60.300.12">
    <property type="entry name" value="HesB-like domain"/>
    <property type="match status" value="1"/>
</dbReference>
<dbReference type="InterPro" id="IPR000361">
    <property type="entry name" value="ATAP_core_dom"/>
</dbReference>
<gene>
    <name evidence="8" type="ORF">METZ01_LOCUS172148</name>
</gene>
<dbReference type="GO" id="GO:0005829">
    <property type="term" value="C:cytosol"/>
    <property type="evidence" value="ECO:0007669"/>
    <property type="project" value="TreeGrafter"/>
</dbReference>
<name>A0A382C099_9ZZZZ</name>
<dbReference type="PANTHER" id="PTHR10072:SF41">
    <property type="entry name" value="IRON-SULFUR CLUSTER ASSEMBLY 1 HOMOLOG, MITOCHONDRIAL"/>
    <property type="match status" value="1"/>
</dbReference>
<dbReference type="InterPro" id="IPR011302">
    <property type="entry name" value="IscA_proteobact"/>
</dbReference>
<reference evidence="8" key="1">
    <citation type="submission" date="2018-05" db="EMBL/GenBank/DDBJ databases">
        <authorList>
            <person name="Lanie J.A."/>
            <person name="Ng W.-L."/>
            <person name="Kazmierczak K.M."/>
            <person name="Andrzejewski T.M."/>
            <person name="Davidsen T.M."/>
            <person name="Wayne K.J."/>
            <person name="Tettelin H."/>
            <person name="Glass J.I."/>
            <person name="Rusch D."/>
            <person name="Podicherti R."/>
            <person name="Tsui H.-C.T."/>
            <person name="Winkler M.E."/>
        </authorList>
    </citation>
    <scope>NUCLEOTIDE SEQUENCE</scope>
</reference>
<sequence length="107" mass="11683">MGISLTPVAVEHVQGYLKKRGQGVGIRLSVKTTGCSGLMYVIEPVDDPQIEDISYQCQGVQVYIDPKSLVYVDGTEMDYVKQGLNEGFEFKNPNVKGECGCGESFTV</sequence>